<sequence length="108" mass="11694">MGNGDGVWFVGVKLADNLQNSELVELVWSCELGARVGVAISPERFSRCCLLGLGGFDFTGNGEGDRETSGGPGLVLPEMALFLWWLESCCMRKEGAAALLLEEERNKI</sequence>
<reference evidence="1 2" key="1">
    <citation type="journal article" date="2021" name="bioRxiv">
        <title>Chromosome-scale and haplotype-resolved genome assembly of a tetraploid potato cultivar.</title>
        <authorList>
            <person name="Sun H."/>
            <person name="Jiao W.-B."/>
            <person name="Krause K."/>
            <person name="Campoy J.A."/>
            <person name="Goel M."/>
            <person name="Folz-Donahue K."/>
            <person name="Kukat C."/>
            <person name="Huettel B."/>
            <person name="Schneeberger K."/>
        </authorList>
    </citation>
    <scope>NUCLEOTIDE SEQUENCE [LARGE SCALE GENOMIC DNA]</scope>
    <source>
        <strain evidence="1">SolTubOtavaFocal</strain>
        <tissue evidence="1">Leaves</tissue>
    </source>
</reference>
<comment type="caution">
    <text evidence="1">The sequence shown here is derived from an EMBL/GenBank/DDBJ whole genome shotgun (WGS) entry which is preliminary data.</text>
</comment>
<name>A0ABQ7VPH9_SOLTU</name>
<accession>A0ABQ7VPH9</accession>
<organism evidence="1 2">
    <name type="scientific">Solanum tuberosum</name>
    <name type="common">Potato</name>
    <dbReference type="NCBI Taxonomy" id="4113"/>
    <lineage>
        <taxon>Eukaryota</taxon>
        <taxon>Viridiplantae</taxon>
        <taxon>Streptophyta</taxon>
        <taxon>Embryophyta</taxon>
        <taxon>Tracheophyta</taxon>
        <taxon>Spermatophyta</taxon>
        <taxon>Magnoliopsida</taxon>
        <taxon>eudicotyledons</taxon>
        <taxon>Gunneridae</taxon>
        <taxon>Pentapetalae</taxon>
        <taxon>asterids</taxon>
        <taxon>lamiids</taxon>
        <taxon>Solanales</taxon>
        <taxon>Solanaceae</taxon>
        <taxon>Solanoideae</taxon>
        <taxon>Solaneae</taxon>
        <taxon>Solanum</taxon>
    </lineage>
</organism>
<protein>
    <submittedName>
        <fullName evidence="1">Uncharacterized protein</fullName>
    </submittedName>
</protein>
<evidence type="ECO:0000313" key="1">
    <source>
        <dbReference type="EMBL" id="KAH0770374.1"/>
    </source>
</evidence>
<dbReference type="Proteomes" id="UP000826656">
    <property type="component" value="Unassembled WGS sequence"/>
</dbReference>
<dbReference type="EMBL" id="JAIVGD010000011">
    <property type="protein sequence ID" value="KAH0770374.1"/>
    <property type="molecule type" value="Genomic_DNA"/>
</dbReference>
<gene>
    <name evidence="1" type="ORF">KY290_014355</name>
</gene>
<evidence type="ECO:0000313" key="2">
    <source>
        <dbReference type="Proteomes" id="UP000826656"/>
    </source>
</evidence>
<keyword evidence="2" id="KW-1185">Reference proteome</keyword>
<proteinExistence type="predicted"/>